<comment type="caution">
    <text evidence="2">The sequence shown here is derived from an EMBL/GenBank/DDBJ whole genome shotgun (WGS) entry which is preliminary data.</text>
</comment>
<evidence type="ECO:0000313" key="3">
    <source>
        <dbReference type="Proteomes" id="UP000176974"/>
    </source>
</evidence>
<accession>A0A1G2FA06</accession>
<dbReference type="InterPro" id="IPR043519">
    <property type="entry name" value="NT_sf"/>
</dbReference>
<evidence type="ECO:0000259" key="1">
    <source>
        <dbReference type="Pfam" id="PF19502"/>
    </source>
</evidence>
<dbReference type="AlphaFoldDB" id="A0A1G2FA06"/>
<dbReference type="Pfam" id="PF19502">
    <property type="entry name" value="DUF6036"/>
    <property type="match status" value="1"/>
</dbReference>
<dbReference type="InterPro" id="IPR045792">
    <property type="entry name" value="DUF6036"/>
</dbReference>
<reference evidence="2 3" key="1">
    <citation type="journal article" date="2016" name="Nat. Commun.">
        <title>Thousands of microbial genomes shed light on interconnected biogeochemical processes in an aquifer system.</title>
        <authorList>
            <person name="Anantharaman K."/>
            <person name="Brown C.T."/>
            <person name="Hug L.A."/>
            <person name="Sharon I."/>
            <person name="Castelle C.J."/>
            <person name="Probst A.J."/>
            <person name="Thomas B.C."/>
            <person name="Singh A."/>
            <person name="Wilkins M.J."/>
            <person name="Karaoz U."/>
            <person name="Brodie E.L."/>
            <person name="Williams K.H."/>
            <person name="Hubbard S.S."/>
            <person name="Banfield J.F."/>
        </authorList>
    </citation>
    <scope>NUCLEOTIDE SEQUENCE [LARGE SCALE GENOMIC DNA]</scope>
</reference>
<proteinExistence type="predicted"/>
<evidence type="ECO:0000313" key="2">
    <source>
        <dbReference type="EMBL" id="OGZ34905.1"/>
    </source>
</evidence>
<dbReference type="Proteomes" id="UP000176974">
    <property type="component" value="Unassembled WGS sequence"/>
</dbReference>
<dbReference type="EMBL" id="MHMY01000023">
    <property type="protein sequence ID" value="OGZ34905.1"/>
    <property type="molecule type" value="Genomic_DNA"/>
</dbReference>
<organism evidence="2 3">
    <name type="scientific">Candidatus Portnoybacteria bacterium RIFCSPHIGHO2_01_FULL_40_12b</name>
    <dbReference type="NCBI Taxonomy" id="1801994"/>
    <lineage>
        <taxon>Bacteria</taxon>
        <taxon>Candidatus Portnoyibacteriota</taxon>
    </lineage>
</organism>
<name>A0A1G2FA06_9BACT</name>
<gene>
    <name evidence="2" type="ORF">A2815_00805</name>
</gene>
<sequence length="202" mass="24202">MNFYHNLITEKSFKFLQELHKKYQFVLIGGWAVFLYAKTLKSKDIDIIVEYEELEKLKKNFDLIKNQRLKKYEIKKEEIDIDVYLPHFSSLGLPTEEVLKYLSQREGFKVPKIEALLILKQQVFGERKNSVKGKKDKLDILSLIKIREINWEYYQKILKKYRLEKLKNNLTELLKETKSAPEIGLNAWQMAKLKKRVLPFLF</sequence>
<dbReference type="Gene3D" id="3.30.460.40">
    <property type="match status" value="1"/>
</dbReference>
<feature type="domain" description="DUF6036" evidence="1">
    <location>
        <begin position="14"/>
        <end position="158"/>
    </location>
</feature>
<dbReference type="SUPFAM" id="SSF81301">
    <property type="entry name" value="Nucleotidyltransferase"/>
    <property type="match status" value="1"/>
</dbReference>
<protein>
    <recommendedName>
        <fullName evidence="1">DUF6036 domain-containing protein</fullName>
    </recommendedName>
</protein>